<dbReference type="GO" id="GO:0019369">
    <property type="term" value="P:arachidonate metabolic process"/>
    <property type="evidence" value="ECO:0007669"/>
    <property type="project" value="TreeGrafter"/>
</dbReference>
<keyword evidence="5" id="KW-0442">Lipid degradation</keyword>
<keyword evidence="3" id="KW-0378">Hydrolase</keyword>
<feature type="short sequence motif" description="GXGXXG" evidence="7">
    <location>
        <begin position="874"/>
        <end position="879"/>
    </location>
</feature>
<dbReference type="InterPro" id="IPR017907">
    <property type="entry name" value="Znf_RING_CS"/>
</dbReference>
<evidence type="ECO:0000259" key="9">
    <source>
        <dbReference type="PROSITE" id="PS51635"/>
    </source>
</evidence>
<dbReference type="PANTHER" id="PTHR24185:SF1">
    <property type="entry name" value="CALCIUM-INDEPENDENT PHOSPHOLIPASE A2-GAMMA"/>
    <property type="match status" value="1"/>
</dbReference>
<evidence type="ECO:0000313" key="10">
    <source>
        <dbReference type="EMBL" id="PMD13542.1"/>
    </source>
</evidence>
<accession>A0A2J6PHL7</accession>
<feature type="domain" description="PNPLA" evidence="9">
    <location>
        <begin position="870"/>
        <end position="1086"/>
    </location>
</feature>
<dbReference type="Pfam" id="PF01734">
    <property type="entry name" value="Patatin"/>
    <property type="match status" value="1"/>
</dbReference>
<dbReference type="Gene3D" id="3.40.1090.10">
    <property type="entry name" value="Cytosolic phospholipase A2 catalytic domain"/>
    <property type="match status" value="1"/>
</dbReference>
<dbReference type="Proteomes" id="UP000235672">
    <property type="component" value="Unassembled WGS sequence"/>
</dbReference>
<dbReference type="OrthoDB" id="194358at2759"/>
<keyword evidence="2" id="KW-0863">Zinc-finger</keyword>
<keyword evidence="4" id="KW-0862">Zinc</keyword>
<evidence type="ECO:0000256" key="8">
    <source>
        <dbReference type="SAM" id="MobiDB-lite"/>
    </source>
</evidence>
<protein>
    <recommendedName>
        <fullName evidence="9">PNPLA domain-containing protein</fullName>
    </recommendedName>
</protein>
<feature type="compositionally biased region" description="Pro residues" evidence="8">
    <location>
        <begin position="32"/>
        <end position="45"/>
    </location>
</feature>
<dbReference type="SUPFAM" id="SSF52151">
    <property type="entry name" value="FabD/lysophospholipase-like"/>
    <property type="match status" value="1"/>
</dbReference>
<feature type="region of interest" description="Disordered" evidence="8">
    <location>
        <begin position="358"/>
        <end position="388"/>
    </location>
</feature>
<dbReference type="GO" id="GO:0047499">
    <property type="term" value="F:calcium-independent phospholipase A2 activity"/>
    <property type="evidence" value="ECO:0007669"/>
    <property type="project" value="TreeGrafter"/>
</dbReference>
<dbReference type="PROSITE" id="PS51635">
    <property type="entry name" value="PNPLA"/>
    <property type="match status" value="1"/>
</dbReference>
<name>A0A2J6PHL7_9HELO</name>
<evidence type="ECO:0000256" key="5">
    <source>
        <dbReference type="ARBA" id="ARBA00022963"/>
    </source>
</evidence>
<dbReference type="GO" id="GO:0046486">
    <property type="term" value="P:glycerolipid metabolic process"/>
    <property type="evidence" value="ECO:0007669"/>
    <property type="project" value="UniProtKB-ARBA"/>
</dbReference>
<dbReference type="CDD" id="cd15489">
    <property type="entry name" value="PHD_SF"/>
    <property type="match status" value="1"/>
</dbReference>
<sequence>MLTSNCAAGHVPQRRPPPPPPPRPRHRVQQPTAPPRPPRPPPNPKPSRLQETIYELPADTGRAQDGPFEVAAVPSPAESHFDDELQQNYVTYSGRGTQDEANDGEIHPDCIDSLEQPLPPVSFLTRIAKDLRIPLKCRACRRTARSVLELVFCRGCRHSFHPGCWKDHEDHVPSDDTPAPCLGHTRLDLHLWVSYLHTSYDKDFELLQDLVKDRHHRWIGTLETAGGEASEPEQPKLILYPTLPRQFKEFFNMQPTTADRIPRSQYPRLVAFFGDTGMGKSTIIKNLIRHLTSSKAFDVPVVGSRAEVQNSTSSGVHIYVDPETFRHERPIIYVDCEGLRGDSSPIASQIDSRVRKAKAAKLRKPDPTVHPRRSDTTTHATPPMASIQPDSAGEVILDRALKTQPQPLSSMPLPWAEHESKPWRSVVSEKIYPRFLYIFSDVVCYVSGNSRTAEDDMAQLVNWAHDAHDFTTNQGVKPGLLYIINQDNHSNLKDWRDTEYATKCILEKLRKSKRFATEQELWSSRGRKVATADQLLRCYYSRVKVVFIPQFLPKDPICEADDLWKQYRLLYREVSGLSWSSSEHRKEARVLFNLETLSRHSIGVLQQLAADPTSSVDLRKLAEPAQAYPCGFNGHVLNILAQFQETAPKDHRASEKSMSAEEALIRKVFKYVAICIAREIKRTASDRSAEIGQIEYYTQKWRLVLEDFSRTRCRCEQMHHGQRCTNYRLFHVKGHQFNRKGRENFLEGPFVSRFLDALDSLQDELATKLPQFLRQSITTVELTRELWYNAKTCDAGRIFSNRTCLACLSRTPAHILPCKHSICDPCASTFNSRDRHEKQSITIPRCPLGCEWPSSWTIRRKASEAGVRILSLDGGGVRGIIQLEILQSIVARVGHNIPIQELFDVIVGTGTGGIISLGVFKKEWSIQDAKGRFHTLMKAAFSKRSLLKLLWPIPGGSASAQIMLNYLYKSEELDNALQDIFGEEETLFGCRAINKQAPNKVAIVATGEEDDKSFLLTNYNREWLMNDDQSNNLRREERPNEELKIWEVARCTSAAPTYFEHYRHPPTNRIYRDGSMESSNPILFADRERQLLWPDISDNSRDILVSIGAGYSSDWNGEAEQDSVAPKALKPLEQMGLVARLATLRLVQQNTSSCQEAWAKFRRSLDDDPNSLEKCHRLNVPYGRGQTLCKLDEVSKLAAMQAEALAFLHQTSNSLDPSVQAHTSAKLDKIARQLVASLFYFQVRDAYDLNEYKYHCTGRIYCRLSTSLTQAMASLINTGKPLFYVFEEENPEGQEVVFGGSDWDYKDFSISANFDALIYAKKGVSVKVTFASWEGQWEDISGFPRKFKRRGRV</sequence>
<gene>
    <name evidence="10" type="ORF">NA56DRAFT_420333</name>
</gene>
<reference evidence="10 11" key="1">
    <citation type="submission" date="2016-05" db="EMBL/GenBank/DDBJ databases">
        <title>A degradative enzymes factory behind the ericoid mycorrhizal symbiosis.</title>
        <authorList>
            <consortium name="DOE Joint Genome Institute"/>
            <person name="Martino E."/>
            <person name="Morin E."/>
            <person name="Grelet G."/>
            <person name="Kuo A."/>
            <person name="Kohler A."/>
            <person name="Daghino S."/>
            <person name="Barry K."/>
            <person name="Choi C."/>
            <person name="Cichocki N."/>
            <person name="Clum A."/>
            <person name="Copeland A."/>
            <person name="Hainaut M."/>
            <person name="Haridas S."/>
            <person name="Labutti K."/>
            <person name="Lindquist E."/>
            <person name="Lipzen A."/>
            <person name="Khouja H.-R."/>
            <person name="Murat C."/>
            <person name="Ohm R."/>
            <person name="Olson A."/>
            <person name="Spatafora J."/>
            <person name="Veneault-Fourrey C."/>
            <person name="Henrissat B."/>
            <person name="Grigoriev I."/>
            <person name="Martin F."/>
            <person name="Perotto S."/>
        </authorList>
    </citation>
    <scope>NUCLEOTIDE SEQUENCE [LARGE SCALE GENOMIC DNA]</scope>
    <source>
        <strain evidence="10 11">UAMH 7357</strain>
    </source>
</reference>
<dbReference type="InterPro" id="IPR016035">
    <property type="entry name" value="Acyl_Trfase/lysoPLipase"/>
</dbReference>
<dbReference type="EMBL" id="KZ613530">
    <property type="protein sequence ID" value="PMD13542.1"/>
    <property type="molecule type" value="Genomic_DNA"/>
</dbReference>
<proteinExistence type="predicted"/>
<evidence type="ECO:0000256" key="4">
    <source>
        <dbReference type="ARBA" id="ARBA00022833"/>
    </source>
</evidence>
<keyword evidence="6" id="KW-0443">Lipid metabolism</keyword>
<dbReference type="GO" id="GO:0016020">
    <property type="term" value="C:membrane"/>
    <property type="evidence" value="ECO:0007669"/>
    <property type="project" value="TreeGrafter"/>
</dbReference>
<evidence type="ECO:0000256" key="3">
    <source>
        <dbReference type="ARBA" id="ARBA00022801"/>
    </source>
</evidence>
<keyword evidence="11" id="KW-1185">Reference proteome</keyword>
<feature type="region of interest" description="Disordered" evidence="8">
    <location>
        <begin position="1"/>
        <end position="51"/>
    </location>
</feature>
<evidence type="ECO:0000256" key="1">
    <source>
        <dbReference type="ARBA" id="ARBA00022723"/>
    </source>
</evidence>
<organism evidence="10 11">
    <name type="scientific">Hyaloscypha hepaticicola</name>
    <dbReference type="NCBI Taxonomy" id="2082293"/>
    <lineage>
        <taxon>Eukaryota</taxon>
        <taxon>Fungi</taxon>
        <taxon>Dikarya</taxon>
        <taxon>Ascomycota</taxon>
        <taxon>Pezizomycotina</taxon>
        <taxon>Leotiomycetes</taxon>
        <taxon>Helotiales</taxon>
        <taxon>Hyaloscyphaceae</taxon>
        <taxon>Hyaloscypha</taxon>
    </lineage>
</organism>
<dbReference type="GO" id="GO:0016042">
    <property type="term" value="P:lipid catabolic process"/>
    <property type="evidence" value="ECO:0007669"/>
    <property type="project" value="UniProtKB-KW"/>
</dbReference>
<keyword evidence="1" id="KW-0479">Metal-binding</keyword>
<evidence type="ECO:0000256" key="6">
    <source>
        <dbReference type="ARBA" id="ARBA00023098"/>
    </source>
</evidence>
<dbReference type="SUPFAM" id="SSF52540">
    <property type="entry name" value="P-loop containing nucleoside triphosphate hydrolases"/>
    <property type="match status" value="1"/>
</dbReference>
<dbReference type="STRING" id="1745343.A0A2J6PHL7"/>
<evidence type="ECO:0000256" key="7">
    <source>
        <dbReference type="PROSITE-ProRule" id="PRU01161"/>
    </source>
</evidence>
<evidence type="ECO:0000256" key="2">
    <source>
        <dbReference type="ARBA" id="ARBA00022771"/>
    </source>
</evidence>
<feature type="compositionally biased region" description="Basic and acidic residues" evidence="8">
    <location>
        <begin position="363"/>
        <end position="376"/>
    </location>
</feature>
<evidence type="ECO:0000313" key="11">
    <source>
        <dbReference type="Proteomes" id="UP000235672"/>
    </source>
</evidence>
<dbReference type="InterPro" id="IPR027417">
    <property type="entry name" value="P-loop_NTPase"/>
</dbReference>
<comment type="caution">
    <text evidence="7">Lacks conserved residue(s) required for the propagation of feature annotation.</text>
</comment>
<dbReference type="PANTHER" id="PTHR24185">
    <property type="entry name" value="CALCIUM-INDEPENDENT PHOSPHOLIPASE A2-GAMMA"/>
    <property type="match status" value="1"/>
</dbReference>
<dbReference type="InterPro" id="IPR002641">
    <property type="entry name" value="PNPLA_dom"/>
</dbReference>
<dbReference type="CDD" id="cd07199">
    <property type="entry name" value="Pat17_PNPLA8_PNPLA9_like"/>
    <property type="match status" value="1"/>
</dbReference>
<dbReference type="PROSITE" id="PS00518">
    <property type="entry name" value="ZF_RING_1"/>
    <property type="match status" value="1"/>
</dbReference>
<dbReference type="GO" id="GO:0008270">
    <property type="term" value="F:zinc ion binding"/>
    <property type="evidence" value="ECO:0007669"/>
    <property type="project" value="UniProtKB-KW"/>
</dbReference>